<protein>
    <submittedName>
        <fullName evidence="1">Uncharacterized protein</fullName>
    </submittedName>
</protein>
<comment type="caution">
    <text evidence="1">The sequence shown here is derived from an EMBL/GenBank/DDBJ whole genome shotgun (WGS) entry which is preliminary data.</text>
</comment>
<evidence type="ECO:0000313" key="2">
    <source>
        <dbReference type="Proteomes" id="UP000281406"/>
    </source>
</evidence>
<sequence>MRLRVELSSFASLHIEYVPLQNDTLVKQSPSHPALSSNQTQQIGAVMQVYKQGKLANNGPGDKRTPSRLKLIMYASRLMYAFITVGSSRS</sequence>
<keyword evidence="2" id="KW-1185">Reference proteome</keyword>
<dbReference type="EMBL" id="RJVU01037554">
    <property type="protein sequence ID" value="ROL46509.1"/>
    <property type="molecule type" value="Genomic_DNA"/>
</dbReference>
<proteinExistence type="predicted"/>
<name>A0A3N0YJV6_ANAGA</name>
<dbReference type="Proteomes" id="UP000281406">
    <property type="component" value="Unassembled WGS sequence"/>
</dbReference>
<organism evidence="1 2">
    <name type="scientific">Anabarilius grahami</name>
    <name type="common">Kanglang fish</name>
    <name type="synonym">Barilius grahami</name>
    <dbReference type="NCBI Taxonomy" id="495550"/>
    <lineage>
        <taxon>Eukaryota</taxon>
        <taxon>Metazoa</taxon>
        <taxon>Chordata</taxon>
        <taxon>Craniata</taxon>
        <taxon>Vertebrata</taxon>
        <taxon>Euteleostomi</taxon>
        <taxon>Actinopterygii</taxon>
        <taxon>Neopterygii</taxon>
        <taxon>Teleostei</taxon>
        <taxon>Ostariophysi</taxon>
        <taxon>Cypriniformes</taxon>
        <taxon>Xenocyprididae</taxon>
        <taxon>Xenocypridinae</taxon>
        <taxon>Xenocypridinae incertae sedis</taxon>
        <taxon>Anabarilius</taxon>
    </lineage>
</organism>
<gene>
    <name evidence="1" type="ORF">DPX16_21693</name>
</gene>
<evidence type="ECO:0000313" key="1">
    <source>
        <dbReference type="EMBL" id="ROL46509.1"/>
    </source>
</evidence>
<accession>A0A3N0YJV6</accession>
<reference evidence="1 2" key="1">
    <citation type="submission" date="2018-10" db="EMBL/GenBank/DDBJ databases">
        <title>Genome assembly for a Yunnan-Guizhou Plateau 3E fish, Anabarilius grahami (Regan), and its evolutionary and genetic applications.</title>
        <authorList>
            <person name="Jiang W."/>
        </authorList>
    </citation>
    <scope>NUCLEOTIDE SEQUENCE [LARGE SCALE GENOMIC DNA]</scope>
    <source>
        <strain evidence="1">AG-KIZ</strain>
        <tissue evidence="1">Muscle</tissue>
    </source>
</reference>
<dbReference type="AlphaFoldDB" id="A0A3N0YJV6"/>